<organism evidence="1">
    <name type="scientific">marine metagenome</name>
    <dbReference type="NCBI Taxonomy" id="408172"/>
    <lineage>
        <taxon>unclassified sequences</taxon>
        <taxon>metagenomes</taxon>
        <taxon>ecological metagenomes</taxon>
    </lineage>
</organism>
<accession>A0A382HI21</accession>
<dbReference type="AlphaFoldDB" id="A0A382HI21"/>
<dbReference type="EMBL" id="UINC01061399">
    <property type="protein sequence ID" value="SVB86936.1"/>
    <property type="molecule type" value="Genomic_DNA"/>
</dbReference>
<evidence type="ECO:0000313" key="1">
    <source>
        <dbReference type="EMBL" id="SVB86936.1"/>
    </source>
</evidence>
<name>A0A382HI21_9ZZZZ</name>
<gene>
    <name evidence="1" type="ORF">METZ01_LOCUS239790</name>
</gene>
<feature type="non-terminal residue" evidence="1">
    <location>
        <position position="1"/>
    </location>
</feature>
<proteinExistence type="predicted"/>
<reference evidence="1" key="1">
    <citation type="submission" date="2018-05" db="EMBL/GenBank/DDBJ databases">
        <authorList>
            <person name="Lanie J.A."/>
            <person name="Ng W.-L."/>
            <person name="Kazmierczak K.M."/>
            <person name="Andrzejewski T.M."/>
            <person name="Davidsen T.M."/>
            <person name="Wayne K.J."/>
            <person name="Tettelin H."/>
            <person name="Glass J.I."/>
            <person name="Rusch D."/>
            <person name="Podicherti R."/>
            <person name="Tsui H.-C.T."/>
            <person name="Winkler M.E."/>
        </authorList>
    </citation>
    <scope>NUCLEOTIDE SEQUENCE</scope>
</reference>
<sequence>QVAELVAKRVKEAHDQIKFYDWVPLNSVVRELKLQFLKPDEIMQKYMGEVLAKSKTSPQYHQYERYYAERIQRLLTGPDEVTVPLQAVRVGEVGIAAIPFEVFAETGLEIKDRTPFTHAFTIELANDYHGYLPTPNQHELGGYETWMGTSKVQLDASELIKHIILDMMNNLK</sequence>
<protein>
    <submittedName>
        <fullName evidence="1">Uncharacterized protein</fullName>
    </submittedName>
</protein>